<dbReference type="AlphaFoldDB" id="A0AAD9JSU4"/>
<dbReference type="Pfam" id="PF00106">
    <property type="entry name" value="adh_short"/>
    <property type="match status" value="1"/>
</dbReference>
<protein>
    <recommendedName>
        <fullName evidence="7">Estradiol 17-beta-dehydrogenase 8</fullName>
    </recommendedName>
</protein>
<dbReference type="PROSITE" id="PS00061">
    <property type="entry name" value="ADH_SHORT"/>
    <property type="match status" value="1"/>
</dbReference>
<dbReference type="GO" id="GO:0016616">
    <property type="term" value="F:oxidoreductase activity, acting on the CH-OH group of donors, NAD or NADP as acceptor"/>
    <property type="evidence" value="ECO:0007669"/>
    <property type="project" value="TreeGrafter"/>
</dbReference>
<evidence type="ECO:0000256" key="3">
    <source>
        <dbReference type="ARBA" id="ARBA00023002"/>
    </source>
</evidence>
<dbReference type="GO" id="GO:0048038">
    <property type="term" value="F:quinone binding"/>
    <property type="evidence" value="ECO:0007669"/>
    <property type="project" value="TreeGrafter"/>
</dbReference>
<dbReference type="InterPro" id="IPR020904">
    <property type="entry name" value="Sc_DH/Rdtase_CS"/>
</dbReference>
<proteinExistence type="inferred from homology"/>
<evidence type="ECO:0000256" key="1">
    <source>
        <dbReference type="ARBA" id="ARBA00005194"/>
    </source>
</evidence>
<evidence type="ECO:0000256" key="2">
    <source>
        <dbReference type="ARBA" id="ARBA00006484"/>
    </source>
</evidence>
<dbReference type="InterPro" id="IPR036291">
    <property type="entry name" value="NAD(P)-bd_dom_sf"/>
</dbReference>
<evidence type="ECO:0000313" key="6">
    <source>
        <dbReference type="Proteomes" id="UP001208570"/>
    </source>
</evidence>
<evidence type="ECO:0000313" key="5">
    <source>
        <dbReference type="EMBL" id="KAK2158506.1"/>
    </source>
</evidence>
<dbReference type="SUPFAM" id="SSF51735">
    <property type="entry name" value="NAD(P)-binding Rossmann-fold domains"/>
    <property type="match status" value="1"/>
</dbReference>
<sequence>MASGGVLAGKLALVTGAGGGIGRAVCQLFAREGARLAVVDIKESKAKETLSSLEGVHHCFQADISSSSSVNELLKKITSNISGVPSLIVNCAGITRDSFLLKMEEKTFDDVININLKIGNLGQSNYAASKAGVIGLTKTAAKELAGFGIRCNVVLPGFIETSMTDCIPIKVIDMMVKQTPLGRMGQPEEVAEACLFLASDRSSYITGSAIEVTGGLAM</sequence>
<evidence type="ECO:0008006" key="7">
    <source>
        <dbReference type="Google" id="ProtNLM"/>
    </source>
</evidence>
<dbReference type="PANTHER" id="PTHR42760">
    <property type="entry name" value="SHORT-CHAIN DEHYDROGENASES/REDUCTASES FAMILY MEMBER"/>
    <property type="match status" value="1"/>
</dbReference>
<comment type="caution">
    <text evidence="5">The sequence shown here is derived from an EMBL/GenBank/DDBJ whole genome shotgun (WGS) entry which is preliminary data.</text>
</comment>
<dbReference type="PRINTS" id="PR00080">
    <property type="entry name" value="SDRFAMILY"/>
</dbReference>
<comment type="pathway">
    <text evidence="1">Lipid metabolism; fatty acid biosynthesis.</text>
</comment>
<dbReference type="EMBL" id="JAODUP010000168">
    <property type="protein sequence ID" value="KAK2158506.1"/>
    <property type="molecule type" value="Genomic_DNA"/>
</dbReference>
<evidence type="ECO:0000256" key="4">
    <source>
        <dbReference type="RuleBase" id="RU000363"/>
    </source>
</evidence>
<keyword evidence="6" id="KW-1185">Reference proteome</keyword>
<dbReference type="PRINTS" id="PR00081">
    <property type="entry name" value="GDHRDH"/>
</dbReference>
<keyword evidence="3" id="KW-0560">Oxidoreductase</keyword>
<dbReference type="Gene3D" id="3.40.50.720">
    <property type="entry name" value="NAD(P)-binding Rossmann-like Domain"/>
    <property type="match status" value="2"/>
</dbReference>
<comment type="similarity">
    <text evidence="2 4">Belongs to the short-chain dehydrogenases/reductases (SDR) family.</text>
</comment>
<gene>
    <name evidence="5" type="ORF">LSH36_168g01020</name>
</gene>
<organism evidence="5 6">
    <name type="scientific">Paralvinella palmiformis</name>
    <dbReference type="NCBI Taxonomy" id="53620"/>
    <lineage>
        <taxon>Eukaryota</taxon>
        <taxon>Metazoa</taxon>
        <taxon>Spiralia</taxon>
        <taxon>Lophotrochozoa</taxon>
        <taxon>Annelida</taxon>
        <taxon>Polychaeta</taxon>
        <taxon>Sedentaria</taxon>
        <taxon>Canalipalpata</taxon>
        <taxon>Terebellida</taxon>
        <taxon>Terebelliformia</taxon>
        <taxon>Alvinellidae</taxon>
        <taxon>Paralvinella</taxon>
    </lineage>
</organism>
<accession>A0AAD9JSU4</accession>
<dbReference type="Proteomes" id="UP001208570">
    <property type="component" value="Unassembled WGS sequence"/>
</dbReference>
<dbReference type="PANTHER" id="PTHR42760:SF83">
    <property type="entry name" value="(3R)-3-HYDROXYACYL-COA DEHYDROGENASE"/>
    <property type="match status" value="1"/>
</dbReference>
<dbReference type="GO" id="GO:0006633">
    <property type="term" value="P:fatty acid biosynthetic process"/>
    <property type="evidence" value="ECO:0007669"/>
    <property type="project" value="TreeGrafter"/>
</dbReference>
<dbReference type="Pfam" id="PF13561">
    <property type="entry name" value="adh_short_C2"/>
    <property type="match status" value="1"/>
</dbReference>
<name>A0AAD9JSU4_9ANNE</name>
<dbReference type="InterPro" id="IPR002347">
    <property type="entry name" value="SDR_fam"/>
</dbReference>
<reference evidence="5" key="1">
    <citation type="journal article" date="2023" name="Mol. Biol. Evol.">
        <title>Third-Generation Sequencing Reveals the Adaptive Role of the Epigenome in Three Deep-Sea Polychaetes.</title>
        <authorList>
            <person name="Perez M."/>
            <person name="Aroh O."/>
            <person name="Sun Y."/>
            <person name="Lan Y."/>
            <person name="Juniper S.K."/>
            <person name="Young C.R."/>
            <person name="Angers B."/>
            <person name="Qian P.Y."/>
        </authorList>
    </citation>
    <scope>NUCLEOTIDE SEQUENCE</scope>
    <source>
        <strain evidence="5">P08H-3</strain>
    </source>
</reference>